<sequence length="53" mass="5649">MVCLVCMELIKQVPNHCVPLSQQSATVGVHHTCGNPSHARSWPICPTNAPSPA</sequence>
<reference evidence="1 2" key="1">
    <citation type="submission" date="2014-04" db="EMBL/GenBank/DDBJ databases">
        <authorList>
            <consortium name="DOE Joint Genome Institute"/>
            <person name="Kuo A."/>
            <person name="Kohler A."/>
            <person name="Jargeat P."/>
            <person name="Nagy L.G."/>
            <person name="Floudas D."/>
            <person name="Copeland A."/>
            <person name="Barry K.W."/>
            <person name="Cichocki N."/>
            <person name="Veneault-Fourrey C."/>
            <person name="LaButti K."/>
            <person name="Lindquist E.A."/>
            <person name="Lipzen A."/>
            <person name="Lundell T."/>
            <person name="Morin E."/>
            <person name="Murat C."/>
            <person name="Sun H."/>
            <person name="Tunlid A."/>
            <person name="Henrissat B."/>
            <person name="Grigoriev I.V."/>
            <person name="Hibbett D.S."/>
            <person name="Martin F."/>
            <person name="Nordberg H.P."/>
            <person name="Cantor M.N."/>
            <person name="Hua S.X."/>
        </authorList>
    </citation>
    <scope>NUCLEOTIDE SEQUENCE [LARGE SCALE GENOMIC DNA]</scope>
    <source>
        <strain evidence="1 2">Ve08.2h10</strain>
    </source>
</reference>
<name>A0A0D0DWL6_9AGAM</name>
<evidence type="ECO:0000313" key="1">
    <source>
        <dbReference type="EMBL" id="KIK90474.1"/>
    </source>
</evidence>
<dbReference type="AlphaFoldDB" id="A0A0D0DWL6"/>
<protein>
    <submittedName>
        <fullName evidence="1">Uncharacterized protein</fullName>
    </submittedName>
</protein>
<reference evidence="2" key="2">
    <citation type="submission" date="2015-01" db="EMBL/GenBank/DDBJ databases">
        <title>Evolutionary Origins and Diversification of the Mycorrhizal Mutualists.</title>
        <authorList>
            <consortium name="DOE Joint Genome Institute"/>
            <consortium name="Mycorrhizal Genomics Consortium"/>
            <person name="Kohler A."/>
            <person name="Kuo A."/>
            <person name="Nagy L.G."/>
            <person name="Floudas D."/>
            <person name="Copeland A."/>
            <person name="Barry K.W."/>
            <person name="Cichocki N."/>
            <person name="Veneault-Fourrey C."/>
            <person name="LaButti K."/>
            <person name="Lindquist E.A."/>
            <person name="Lipzen A."/>
            <person name="Lundell T."/>
            <person name="Morin E."/>
            <person name="Murat C."/>
            <person name="Riley R."/>
            <person name="Ohm R."/>
            <person name="Sun H."/>
            <person name="Tunlid A."/>
            <person name="Henrissat B."/>
            <person name="Grigoriev I.V."/>
            <person name="Hibbett D.S."/>
            <person name="Martin F."/>
        </authorList>
    </citation>
    <scope>NUCLEOTIDE SEQUENCE [LARGE SCALE GENOMIC DNA]</scope>
    <source>
        <strain evidence="2">Ve08.2h10</strain>
    </source>
</reference>
<accession>A0A0D0DWL6</accession>
<dbReference type="Proteomes" id="UP000054538">
    <property type="component" value="Unassembled WGS sequence"/>
</dbReference>
<gene>
    <name evidence="1" type="ORF">PAXRUDRAFT_831688</name>
</gene>
<proteinExistence type="predicted"/>
<dbReference type="EMBL" id="KN825515">
    <property type="protein sequence ID" value="KIK90474.1"/>
    <property type="molecule type" value="Genomic_DNA"/>
</dbReference>
<dbReference type="HOGENOM" id="CLU_3069388_0_0_1"/>
<dbReference type="InParanoid" id="A0A0D0DWL6"/>
<evidence type="ECO:0000313" key="2">
    <source>
        <dbReference type="Proteomes" id="UP000054538"/>
    </source>
</evidence>
<organism evidence="1 2">
    <name type="scientific">Paxillus rubicundulus Ve08.2h10</name>
    <dbReference type="NCBI Taxonomy" id="930991"/>
    <lineage>
        <taxon>Eukaryota</taxon>
        <taxon>Fungi</taxon>
        <taxon>Dikarya</taxon>
        <taxon>Basidiomycota</taxon>
        <taxon>Agaricomycotina</taxon>
        <taxon>Agaricomycetes</taxon>
        <taxon>Agaricomycetidae</taxon>
        <taxon>Boletales</taxon>
        <taxon>Paxilineae</taxon>
        <taxon>Paxillaceae</taxon>
        <taxon>Paxillus</taxon>
    </lineage>
</organism>
<keyword evidence="2" id="KW-1185">Reference proteome</keyword>